<evidence type="ECO:0000313" key="7">
    <source>
        <dbReference type="Proteomes" id="UP001596504"/>
    </source>
</evidence>
<comment type="similarity">
    <text evidence="4">Belongs to the BCKDHA family.</text>
</comment>
<organism evidence="6 7">
    <name type="scientific">Saccharopolyspora griseoalba</name>
    <dbReference type="NCBI Taxonomy" id="1431848"/>
    <lineage>
        <taxon>Bacteria</taxon>
        <taxon>Bacillati</taxon>
        <taxon>Actinomycetota</taxon>
        <taxon>Actinomycetes</taxon>
        <taxon>Pseudonocardiales</taxon>
        <taxon>Pseudonocardiaceae</taxon>
        <taxon>Saccharopolyspora</taxon>
    </lineage>
</organism>
<comment type="function">
    <text evidence="4">The branched-chain alpha-keto dehydrogenase complex catalyzes the overall conversion of alpha-keto acids to acyl-CoA and CO(2). It contains multiple copies of three enzymatic components: branched-chain alpha-keto acid decarboxylase (E1), lipoamide acyltransferase (E2) and lipoamide dehydrogenase (E3).</text>
</comment>
<dbReference type="CDD" id="cd02000">
    <property type="entry name" value="TPP_E1_PDC_ADC_BCADC"/>
    <property type="match status" value="1"/>
</dbReference>
<sequence>MDDDLRDLLRLMVVARRLDEECVALQRQGVLPAYAPALGQEAAQVGSAAALDLERDFAFPTYRELGAAVAMGVDPVAYLATHLNIWHGGLYDPSATHLAPFNAVVGGPVTHAVGWAMGAQLDGTGGAAITYFGDGASSQGDVHEAMNFAGVYRLPVVFFCQSNGWAISVPTDQQVAGGSVAARAAGYGIEGQQVDGNDVTAVREATRDALQRARAGGGPTVIEAITYRMGPHSTSDDPRRYRSTEDERAWAERDPIARTASSLPAEALSSAEEHAEAVVRETGERLRALPPPPGDELFSFVYREPTAPLLDQQRAWKESQHA</sequence>
<dbReference type="Proteomes" id="UP001596504">
    <property type="component" value="Unassembled WGS sequence"/>
</dbReference>
<dbReference type="RefSeq" id="WP_380672991.1">
    <property type="nucleotide sequence ID" value="NZ_JBHTCJ010000020.1"/>
</dbReference>
<dbReference type="Pfam" id="PF00676">
    <property type="entry name" value="E1_dh"/>
    <property type="match status" value="1"/>
</dbReference>
<gene>
    <name evidence="6" type="ORF">ACFQRI_25735</name>
</gene>
<proteinExistence type="inferred from homology"/>
<keyword evidence="3 4" id="KW-0786">Thiamine pyrophosphate</keyword>
<dbReference type="PANTHER" id="PTHR43380">
    <property type="entry name" value="2-OXOISOVALERATE DEHYDROGENASE SUBUNIT ALPHA, MITOCHONDRIAL"/>
    <property type="match status" value="1"/>
</dbReference>
<evidence type="ECO:0000259" key="5">
    <source>
        <dbReference type="Pfam" id="PF00676"/>
    </source>
</evidence>
<evidence type="ECO:0000256" key="2">
    <source>
        <dbReference type="ARBA" id="ARBA00023002"/>
    </source>
</evidence>
<comment type="catalytic activity">
    <reaction evidence="4">
        <text>N(6)-[(R)-lipoyl]-L-lysyl-[protein] + 3-methyl-2-oxobutanoate + H(+) = N(6)-[(R)-S(8)-2-methylpropanoyldihydrolipoyl]-L-lysyl-[protein] + CO2</text>
        <dbReference type="Rhea" id="RHEA:13457"/>
        <dbReference type="Rhea" id="RHEA-COMP:10474"/>
        <dbReference type="Rhea" id="RHEA-COMP:10497"/>
        <dbReference type="ChEBI" id="CHEBI:11851"/>
        <dbReference type="ChEBI" id="CHEBI:15378"/>
        <dbReference type="ChEBI" id="CHEBI:16526"/>
        <dbReference type="ChEBI" id="CHEBI:83099"/>
        <dbReference type="ChEBI" id="CHEBI:83142"/>
        <dbReference type="EC" id="1.2.4.4"/>
    </reaction>
</comment>
<dbReference type="SUPFAM" id="SSF52518">
    <property type="entry name" value="Thiamin diphosphate-binding fold (THDP-binding)"/>
    <property type="match status" value="1"/>
</dbReference>
<accession>A0ABW2LTI4</accession>
<dbReference type="Gene3D" id="3.40.50.970">
    <property type="match status" value="1"/>
</dbReference>
<feature type="domain" description="Dehydrogenase E1 component" evidence="5">
    <location>
        <begin position="10"/>
        <end position="276"/>
    </location>
</feature>
<comment type="cofactor">
    <cofactor evidence="1 4">
        <name>thiamine diphosphate</name>
        <dbReference type="ChEBI" id="CHEBI:58937"/>
    </cofactor>
</comment>
<evidence type="ECO:0000313" key="6">
    <source>
        <dbReference type="EMBL" id="MFC7344825.1"/>
    </source>
</evidence>
<dbReference type="EC" id="1.2.4.4" evidence="4"/>
<dbReference type="InterPro" id="IPR001017">
    <property type="entry name" value="DH_E1"/>
</dbReference>
<evidence type="ECO:0000256" key="4">
    <source>
        <dbReference type="RuleBase" id="RU365014"/>
    </source>
</evidence>
<protein>
    <recommendedName>
        <fullName evidence="4">2-oxoisovalerate dehydrogenase subunit alpha</fullName>
        <ecNumber evidence="4">1.2.4.4</ecNumber>
    </recommendedName>
    <alternativeName>
        <fullName evidence="4">Branched-chain alpha-keto acid dehydrogenase E1 component alpha chain</fullName>
    </alternativeName>
</protein>
<keyword evidence="2 4" id="KW-0560">Oxidoreductase</keyword>
<dbReference type="InterPro" id="IPR050771">
    <property type="entry name" value="Alpha-ketoacid_DH_E1_comp"/>
</dbReference>
<name>A0ABW2LTI4_9PSEU</name>
<reference evidence="7" key="1">
    <citation type="journal article" date="2019" name="Int. J. Syst. Evol. Microbiol.">
        <title>The Global Catalogue of Microorganisms (GCM) 10K type strain sequencing project: providing services to taxonomists for standard genome sequencing and annotation.</title>
        <authorList>
            <consortium name="The Broad Institute Genomics Platform"/>
            <consortium name="The Broad Institute Genome Sequencing Center for Infectious Disease"/>
            <person name="Wu L."/>
            <person name="Ma J."/>
        </authorList>
    </citation>
    <scope>NUCLEOTIDE SEQUENCE [LARGE SCALE GENOMIC DNA]</scope>
    <source>
        <strain evidence="7">WLHS5</strain>
    </source>
</reference>
<comment type="caution">
    <text evidence="6">The sequence shown here is derived from an EMBL/GenBank/DDBJ whole genome shotgun (WGS) entry which is preliminary data.</text>
</comment>
<dbReference type="InterPro" id="IPR029061">
    <property type="entry name" value="THDP-binding"/>
</dbReference>
<dbReference type="EMBL" id="JBHTCJ010000020">
    <property type="protein sequence ID" value="MFC7344825.1"/>
    <property type="molecule type" value="Genomic_DNA"/>
</dbReference>
<evidence type="ECO:0000256" key="3">
    <source>
        <dbReference type="ARBA" id="ARBA00023052"/>
    </source>
</evidence>
<dbReference type="PANTHER" id="PTHR43380:SF1">
    <property type="entry name" value="2-OXOISOVALERATE DEHYDROGENASE SUBUNIT ALPHA, MITOCHONDRIAL"/>
    <property type="match status" value="1"/>
</dbReference>
<keyword evidence="7" id="KW-1185">Reference proteome</keyword>
<evidence type="ECO:0000256" key="1">
    <source>
        <dbReference type="ARBA" id="ARBA00001964"/>
    </source>
</evidence>